<protein>
    <submittedName>
        <fullName evidence="1">Uncharacterized protein</fullName>
    </submittedName>
</protein>
<keyword evidence="2" id="KW-1185">Reference proteome</keyword>
<dbReference type="Proteomes" id="UP001386955">
    <property type="component" value="Unassembled WGS sequence"/>
</dbReference>
<reference evidence="1 2" key="1">
    <citation type="submission" date="2024-01" db="EMBL/GenBank/DDBJ databases">
        <title>The genomes of 5 underutilized Papilionoideae crops provide insights into root nodulation and disease resistanc.</title>
        <authorList>
            <person name="Jiang F."/>
        </authorList>
    </citation>
    <scope>NUCLEOTIDE SEQUENCE [LARGE SCALE GENOMIC DNA]</scope>
    <source>
        <strain evidence="1">DUOXIRENSHENG_FW03</strain>
        <tissue evidence="1">Leaves</tissue>
    </source>
</reference>
<dbReference type="AlphaFoldDB" id="A0AAN9XG56"/>
<evidence type="ECO:0000313" key="1">
    <source>
        <dbReference type="EMBL" id="KAK7390524.1"/>
    </source>
</evidence>
<comment type="caution">
    <text evidence="1">The sequence shown here is derived from an EMBL/GenBank/DDBJ whole genome shotgun (WGS) entry which is preliminary data.</text>
</comment>
<sequence>MEIMHIFMKCESDICSAEKQDKHLDFFLDQIDELVKLNVATFLGILGEKQDVIVIDAFEEVDNDPFVIDALGFGGEFGEEVGEGESFSGAVVGGEATLDRVGDGDSVEGDNGRRVRRLEKMRRA</sequence>
<organism evidence="1 2">
    <name type="scientific">Psophocarpus tetragonolobus</name>
    <name type="common">Winged bean</name>
    <name type="synonym">Dolichos tetragonolobus</name>
    <dbReference type="NCBI Taxonomy" id="3891"/>
    <lineage>
        <taxon>Eukaryota</taxon>
        <taxon>Viridiplantae</taxon>
        <taxon>Streptophyta</taxon>
        <taxon>Embryophyta</taxon>
        <taxon>Tracheophyta</taxon>
        <taxon>Spermatophyta</taxon>
        <taxon>Magnoliopsida</taxon>
        <taxon>eudicotyledons</taxon>
        <taxon>Gunneridae</taxon>
        <taxon>Pentapetalae</taxon>
        <taxon>rosids</taxon>
        <taxon>fabids</taxon>
        <taxon>Fabales</taxon>
        <taxon>Fabaceae</taxon>
        <taxon>Papilionoideae</taxon>
        <taxon>50 kb inversion clade</taxon>
        <taxon>NPAAA clade</taxon>
        <taxon>indigoferoid/millettioid clade</taxon>
        <taxon>Phaseoleae</taxon>
        <taxon>Psophocarpus</taxon>
    </lineage>
</organism>
<proteinExistence type="predicted"/>
<accession>A0AAN9XG56</accession>
<dbReference type="EMBL" id="JAYMYS010000006">
    <property type="protein sequence ID" value="KAK7390524.1"/>
    <property type="molecule type" value="Genomic_DNA"/>
</dbReference>
<evidence type="ECO:0000313" key="2">
    <source>
        <dbReference type="Proteomes" id="UP001386955"/>
    </source>
</evidence>
<name>A0AAN9XG56_PSOTE</name>
<gene>
    <name evidence="1" type="ORF">VNO78_25832</name>
</gene>